<evidence type="ECO:0000313" key="2">
    <source>
        <dbReference type="Proteomes" id="UP000003751"/>
    </source>
</evidence>
<sequence length="52" mass="6194">MTKYVKYFHQVFNQLVTLESGHFAKYLLLNGLTMMHPIMQILQNLLQRINTI</sequence>
<reference evidence="1 2" key="1">
    <citation type="journal article" date="2014" name="ISME J.">
        <title>Trehalose/2-sulfotrehalose biosynthesis and glycine-betaine uptake are widely spread mechanisms for osmoadaptation in the Halobacteriales.</title>
        <authorList>
            <person name="Youssef N.H."/>
            <person name="Savage-Ashlock K.N."/>
            <person name="McCully A.L."/>
            <person name="Luedtke B."/>
            <person name="Shaw E.I."/>
            <person name="Hoff W.D."/>
            <person name="Elshahed M.S."/>
        </authorList>
    </citation>
    <scope>NUCLEOTIDE SEQUENCE [LARGE SCALE GENOMIC DNA]</scope>
    <source>
        <strain evidence="1 2">DX253</strain>
    </source>
</reference>
<dbReference type="EMBL" id="AEMG01000027">
    <property type="protein sequence ID" value="EFW90442.1"/>
    <property type="molecule type" value="Genomic_DNA"/>
</dbReference>
<dbReference type="AlphaFoldDB" id="E7QYB7"/>
<protein>
    <submittedName>
        <fullName evidence="1">Uncharacterized protein</fullName>
    </submittedName>
</protein>
<comment type="caution">
    <text evidence="1">The sequence shown here is derived from an EMBL/GenBank/DDBJ whole genome shotgun (WGS) entry which is preliminary data.</text>
</comment>
<evidence type="ECO:0000313" key="1">
    <source>
        <dbReference type="EMBL" id="EFW90442.1"/>
    </source>
</evidence>
<name>E7QYB7_HALPU</name>
<gene>
    <name evidence="1" type="ORF">ZOD2009_19038</name>
</gene>
<organism evidence="1 2">
    <name type="scientific">Haladaptatus paucihalophilus DX253</name>
    <dbReference type="NCBI Taxonomy" id="797209"/>
    <lineage>
        <taxon>Archaea</taxon>
        <taxon>Methanobacteriati</taxon>
        <taxon>Methanobacteriota</taxon>
        <taxon>Stenosarchaea group</taxon>
        <taxon>Halobacteria</taxon>
        <taxon>Halobacteriales</taxon>
        <taxon>Haladaptataceae</taxon>
        <taxon>Haladaptatus</taxon>
    </lineage>
</organism>
<dbReference type="Proteomes" id="UP000003751">
    <property type="component" value="Unassembled WGS sequence"/>
</dbReference>
<proteinExistence type="predicted"/>
<accession>E7QYB7</accession>